<feature type="transmembrane region" description="Helical" evidence="2">
    <location>
        <begin position="403"/>
        <end position="420"/>
    </location>
</feature>
<keyword evidence="2" id="KW-1133">Transmembrane helix</keyword>
<feature type="transmembrane region" description="Helical" evidence="2">
    <location>
        <begin position="142"/>
        <end position="159"/>
    </location>
</feature>
<dbReference type="InterPro" id="IPR010640">
    <property type="entry name" value="Low_temperature_requirement_A"/>
</dbReference>
<feature type="transmembrane region" description="Helical" evidence="2">
    <location>
        <begin position="295"/>
        <end position="316"/>
    </location>
</feature>
<feature type="compositionally biased region" description="Basic residues" evidence="1">
    <location>
        <begin position="21"/>
        <end position="32"/>
    </location>
</feature>
<dbReference type="AlphaFoldDB" id="A0A418MTR8"/>
<evidence type="ECO:0000256" key="2">
    <source>
        <dbReference type="SAM" id="Phobius"/>
    </source>
</evidence>
<organism evidence="3 4">
    <name type="scientific">Micromonospora radicis</name>
    <dbReference type="NCBI Taxonomy" id="1894971"/>
    <lineage>
        <taxon>Bacteria</taxon>
        <taxon>Bacillati</taxon>
        <taxon>Actinomycetota</taxon>
        <taxon>Actinomycetes</taxon>
        <taxon>Micromonosporales</taxon>
        <taxon>Micromonosporaceae</taxon>
        <taxon>Micromonospora</taxon>
    </lineage>
</organism>
<sequence>MERLRQHPGLLRDRLPGRPGQVRHPHARPARRGRPDRAGEGLGAQDRGAGPGCAGDLLPGCPARSQRHPPGAGQPGSARLPARLSRTAVGRRWWAARPAAGRGLPTVTPFEIFFDLVFVFTLTRIVAFMGKPPDPVAMGRGLLLLTLLWFAWSGYLWLGNQTRVDVPPIRLLVLVAMAGFFVAALVMPSAWDVGPGLDGPLLLALSYVLLRAVHLALYHWVGEPVLRLRIRRFAVASVLSWVPLLVGAVLGGWAQTWLWALAFVVETGGQRGVVQNRLGGWPLRSPEYFAERHGLVLIIALGESFLAAGVGVGVMVTRIPVLTAAVIGFVLIASLWSIHFDRVSPVAQQALARARGERRNRIGADVYSLGHLPLIAGVIYTALGFEDVLASVTAAESPGGAALGWPGGVALYGGTALYLLGSLLVRYLSGCGTRVNHLAVAVVPLLLLPVGRAVPALAAIGLLTAYLVGLAVLPRRSPAGRRPAGASATDR</sequence>
<dbReference type="PANTHER" id="PTHR36840:SF1">
    <property type="entry name" value="BLL5714 PROTEIN"/>
    <property type="match status" value="1"/>
</dbReference>
<dbReference type="Proteomes" id="UP000283832">
    <property type="component" value="Unassembled WGS sequence"/>
</dbReference>
<name>A0A418MTR8_9ACTN</name>
<feature type="transmembrane region" description="Helical" evidence="2">
    <location>
        <begin position="203"/>
        <end position="221"/>
    </location>
</feature>
<keyword evidence="2" id="KW-0472">Membrane</keyword>
<reference evidence="3 4" key="1">
    <citation type="submission" date="2018-08" db="EMBL/GenBank/DDBJ databases">
        <title>Jishengella sp. nov., isolated from a root of Azadirachta indica A. Juss. var. siamensis Valenton.</title>
        <authorList>
            <person name="Kuncharoen N."/>
            <person name="Tanasupawat S."/>
            <person name="Kudo T."/>
            <person name="Ohkuma M."/>
        </authorList>
    </citation>
    <scope>NUCLEOTIDE SEQUENCE [LARGE SCALE GENOMIC DNA]</scope>
    <source>
        <strain evidence="3 4">AZ1-13</strain>
    </source>
</reference>
<protein>
    <submittedName>
        <fullName evidence="3">Low temperature requirement protein A</fullName>
    </submittedName>
</protein>
<comment type="caution">
    <text evidence="3">The sequence shown here is derived from an EMBL/GenBank/DDBJ whole genome shotgun (WGS) entry which is preliminary data.</text>
</comment>
<feature type="transmembrane region" description="Helical" evidence="2">
    <location>
        <begin position="362"/>
        <end position="383"/>
    </location>
</feature>
<evidence type="ECO:0000313" key="3">
    <source>
        <dbReference type="EMBL" id="RIV37570.1"/>
    </source>
</evidence>
<dbReference type="Pfam" id="PF06772">
    <property type="entry name" value="LtrA"/>
    <property type="match status" value="1"/>
</dbReference>
<feature type="transmembrane region" description="Helical" evidence="2">
    <location>
        <begin position="322"/>
        <end position="341"/>
    </location>
</feature>
<feature type="region of interest" description="Disordered" evidence="1">
    <location>
        <begin position="1"/>
        <end position="81"/>
    </location>
</feature>
<evidence type="ECO:0000313" key="4">
    <source>
        <dbReference type="Proteomes" id="UP000283832"/>
    </source>
</evidence>
<evidence type="ECO:0000256" key="1">
    <source>
        <dbReference type="SAM" id="MobiDB-lite"/>
    </source>
</evidence>
<dbReference type="EMBL" id="QXEC01000013">
    <property type="protein sequence ID" value="RIV37570.1"/>
    <property type="molecule type" value="Genomic_DNA"/>
</dbReference>
<keyword evidence="4" id="KW-1185">Reference proteome</keyword>
<feature type="compositionally biased region" description="Basic and acidic residues" evidence="1">
    <location>
        <begin position="1"/>
        <end position="16"/>
    </location>
</feature>
<feature type="transmembrane region" description="Helical" evidence="2">
    <location>
        <begin position="171"/>
        <end position="191"/>
    </location>
</feature>
<accession>A0A418MTR8</accession>
<dbReference type="PANTHER" id="PTHR36840">
    <property type="entry name" value="BLL5714 PROTEIN"/>
    <property type="match status" value="1"/>
</dbReference>
<keyword evidence="2" id="KW-0812">Transmembrane</keyword>
<gene>
    <name evidence="3" type="ORF">D2L64_15155</name>
</gene>
<proteinExistence type="predicted"/>